<feature type="disulfide bond" evidence="16">
    <location>
        <begin position="51"/>
        <end position="86"/>
    </location>
</feature>
<dbReference type="AlphaFoldDB" id="A0A8C2Y5F0"/>
<dbReference type="FunFam" id="3.40.190.10:FF:000095">
    <property type="entry name" value="Lactotransferrin"/>
    <property type="match status" value="1"/>
</dbReference>
<feature type="binding site" evidence="14">
    <location>
        <position position="158"/>
    </location>
    <ligand>
        <name>hydrogencarbonate</name>
        <dbReference type="ChEBI" id="CHEBI:17544"/>
        <label>1</label>
    </ligand>
</feature>
<dbReference type="GO" id="GO:0055037">
    <property type="term" value="C:recycling endosome"/>
    <property type="evidence" value="ECO:0007669"/>
    <property type="project" value="TreeGrafter"/>
</dbReference>
<dbReference type="GO" id="GO:0034145">
    <property type="term" value="P:positive regulation of toll-like receptor 4 signaling pathway"/>
    <property type="evidence" value="ECO:0007669"/>
    <property type="project" value="Ensembl"/>
</dbReference>
<dbReference type="SMART" id="SM00094">
    <property type="entry name" value="TR_FER"/>
    <property type="match status" value="2"/>
</dbReference>
<feature type="binding site" evidence="14">
    <location>
        <position position="496"/>
    </location>
    <ligand>
        <name>hydrogencarbonate</name>
        <dbReference type="ChEBI" id="CHEBI:17544"/>
        <label>1</label>
    </ligand>
</feature>
<dbReference type="GO" id="GO:0006826">
    <property type="term" value="P:iron ion transport"/>
    <property type="evidence" value="ECO:0007669"/>
    <property type="project" value="UniProtKB-KW"/>
</dbReference>
<feature type="binding site" evidence="14">
    <location>
        <position position="503"/>
    </location>
    <ligand>
        <name>hydrogencarbonate</name>
        <dbReference type="ChEBI" id="CHEBI:17544"/>
        <label>1</label>
    </ligand>
</feature>
<dbReference type="GO" id="GO:0043123">
    <property type="term" value="P:positive regulation of canonical NF-kappaB signal transduction"/>
    <property type="evidence" value="ECO:0007669"/>
    <property type="project" value="Ensembl"/>
</dbReference>
<organism evidence="18 19">
    <name type="scientific">Coturnix japonica</name>
    <name type="common">Japanese quail</name>
    <name type="synonym">Coturnix coturnix japonica</name>
    <dbReference type="NCBI Taxonomy" id="93934"/>
    <lineage>
        <taxon>Eukaryota</taxon>
        <taxon>Metazoa</taxon>
        <taxon>Chordata</taxon>
        <taxon>Craniata</taxon>
        <taxon>Vertebrata</taxon>
        <taxon>Euteleostomi</taxon>
        <taxon>Archelosauria</taxon>
        <taxon>Archosauria</taxon>
        <taxon>Dinosauria</taxon>
        <taxon>Saurischia</taxon>
        <taxon>Theropoda</taxon>
        <taxon>Coelurosauria</taxon>
        <taxon>Aves</taxon>
        <taxon>Neognathae</taxon>
        <taxon>Galloanserae</taxon>
        <taxon>Galliformes</taxon>
        <taxon>Phasianidae</taxon>
        <taxon>Perdicinae</taxon>
        <taxon>Coturnix</taxon>
    </lineage>
</organism>
<feature type="disulfide bond" evidence="16">
    <location>
        <begin position="156"/>
        <end position="238"/>
    </location>
</feature>
<dbReference type="GO" id="GO:0044793">
    <property type="term" value="P:host-mediated suppression of viral proces"/>
    <property type="evidence" value="ECO:0007669"/>
    <property type="project" value="Ensembl"/>
</dbReference>
<feature type="disulfide bond" evidence="16">
    <location>
        <begin position="446"/>
        <end position="720"/>
    </location>
</feature>
<feature type="disulfide bond" evidence="16">
    <location>
        <begin position="389"/>
        <end position="421"/>
    </location>
</feature>
<evidence type="ECO:0000256" key="4">
    <source>
        <dbReference type="ARBA" id="ARBA00022496"/>
    </source>
</evidence>
<dbReference type="PROSITE" id="PS00207">
    <property type="entry name" value="TRANSFERRIN_LIKE_3"/>
    <property type="match status" value="2"/>
</dbReference>
<dbReference type="GO" id="GO:0032991">
    <property type="term" value="C:protein-containing complex"/>
    <property type="evidence" value="ECO:0007669"/>
    <property type="project" value="Ensembl"/>
</dbReference>
<feature type="binding site" evidence="15">
    <location>
        <position position="632"/>
    </location>
    <ligand>
        <name>Fe(3+)</name>
        <dbReference type="ChEBI" id="CHEBI:29034"/>
        <label>1</label>
    </ligand>
</feature>
<evidence type="ECO:0000256" key="9">
    <source>
        <dbReference type="ARBA" id="ARBA00023065"/>
    </source>
</evidence>
<evidence type="ECO:0000256" key="1">
    <source>
        <dbReference type="ARBA" id="ARBA00004613"/>
    </source>
</evidence>
<keyword evidence="3 13" id="KW-0813">Transport</keyword>
<reference evidence="18" key="1">
    <citation type="submission" date="2015-11" db="EMBL/GenBank/DDBJ databases">
        <authorList>
            <consortium name="International Coturnix japonica Genome Analysis Consortium"/>
            <person name="Warren W."/>
            <person name="Burt D.W."/>
            <person name="Antin P.B."/>
            <person name="Lanford R."/>
            <person name="Gros J."/>
            <person name="Wilson R.K."/>
        </authorList>
    </citation>
    <scope>NUCLEOTIDE SEQUENCE [LARGE SCALE GENOMIC DNA]</scope>
</reference>
<dbReference type="CDD" id="cd13617">
    <property type="entry name" value="PBP2_transferrin_C"/>
    <property type="match status" value="1"/>
</dbReference>
<dbReference type="GO" id="GO:0008201">
    <property type="term" value="F:heparin binding"/>
    <property type="evidence" value="ECO:0007669"/>
    <property type="project" value="Ensembl"/>
</dbReference>
<dbReference type="Pfam" id="PF00405">
    <property type="entry name" value="Transferrin"/>
    <property type="match status" value="2"/>
</dbReference>
<dbReference type="PRINTS" id="PR00422">
    <property type="entry name" value="TRANSFERRIN"/>
</dbReference>
<dbReference type="GO" id="GO:1902732">
    <property type="term" value="P:positive regulation of chondrocyte proliferation"/>
    <property type="evidence" value="ECO:0007669"/>
    <property type="project" value="Ensembl"/>
</dbReference>
<dbReference type="Ensembl" id="ENSCJPT00005002118.1">
    <property type="protein sequence ID" value="ENSCJPP00005001237.1"/>
    <property type="gene ID" value="ENSCJPG00005001123.1"/>
</dbReference>
<accession>A0A8C2Y5F0</accession>
<evidence type="ECO:0000256" key="6">
    <source>
        <dbReference type="ARBA" id="ARBA00022723"/>
    </source>
</evidence>
<keyword evidence="19" id="KW-1185">Reference proteome</keyword>
<keyword evidence="9 13" id="KW-0406">Ion transport</keyword>
<feature type="binding site" evidence="15">
    <location>
        <position position="101"/>
    </location>
    <ligand>
        <name>Fe(3+)</name>
        <dbReference type="ChEBI" id="CHEBI:29034"/>
        <label>1</label>
    </ligand>
</feature>
<comment type="subunit">
    <text evidence="2 13">Monomer.</text>
</comment>
<dbReference type="GO" id="GO:0019732">
    <property type="term" value="P:antifungal humoral response"/>
    <property type="evidence" value="ECO:0007669"/>
    <property type="project" value="Ensembl"/>
</dbReference>
<evidence type="ECO:0000256" key="2">
    <source>
        <dbReference type="ARBA" id="ARBA00011245"/>
    </source>
</evidence>
<evidence type="ECO:0000256" key="13">
    <source>
        <dbReference type="PIRNR" id="PIRNR002549"/>
    </source>
</evidence>
<keyword evidence="4 13" id="KW-0410">Iron transport</keyword>
<dbReference type="Proteomes" id="UP000694412">
    <property type="component" value="Chromosome 9"/>
</dbReference>
<dbReference type="GO" id="GO:0005886">
    <property type="term" value="C:plasma membrane"/>
    <property type="evidence" value="ECO:0007669"/>
    <property type="project" value="TreeGrafter"/>
</dbReference>
<dbReference type="GO" id="GO:0043539">
    <property type="term" value="F:protein serine/threonine kinase activator activity"/>
    <property type="evidence" value="ECO:0007669"/>
    <property type="project" value="Ensembl"/>
</dbReference>
<keyword evidence="10 16" id="KW-1015">Disulfide bond</keyword>
<dbReference type="GO" id="GO:0001530">
    <property type="term" value="F:lipopolysaccharide binding"/>
    <property type="evidence" value="ECO:0007669"/>
    <property type="project" value="Ensembl"/>
</dbReference>
<dbReference type="InterPro" id="IPR001156">
    <property type="entry name" value="Transferrin-like_dom"/>
</dbReference>
<feature type="disulfide bond" evidence="16">
    <location>
        <begin position="212"/>
        <end position="223"/>
    </location>
</feature>
<dbReference type="PANTHER" id="PTHR11485:SF31">
    <property type="entry name" value="SEROTRANSFERRIN"/>
    <property type="match status" value="1"/>
</dbReference>
<dbReference type="GO" id="GO:0019731">
    <property type="term" value="P:antibacterial humoral response"/>
    <property type="evidence" value="ECO:0007669"/>
    <property type="project" value="Ensembl"/>
</dbReference>
<dbReference type="SUPFAM" id="SSF53850">
    <property type="entry name" value="Periplasmic binding protein-like II"/>
    <property type="match status" value="2"/>
</dbReference>
<evidence type="ECO:0000313" key="18">
    <source>
        <dbReference type="Ensembl" id="ENSCJPP00005001237.1"/>
    </source>
</evidence>
<evidence type="ECO:0000256" key="3">
    <source>
        <dbReference type="ARBA" id="ARBA00022448"/>
    </source>
</evidence>
<feature type="binding site" evidence="14">
    <location>
        <position position="500"/>
    </location>
    <ligand>
        <name>hydrogencarbonate</name>
        <dbReference type="ChEBI" id="CHEBI:17544"/>
        <label>1</label>
    </ligand>
</feature>
<reference evidence="18" key="3">
    <citation type="submission" date="2025-09" db="UniProtKB">
        <authorList>
            <consortium name="Ensembl"/>
        </authorList>
    </citation>
    <scope>IDENTIFICATION</scope>
</reference>
<dbReference type="GO" id="GO:0005506">
    <property type="term" value="F:iron ion binding"/>
    <property type="evidence" value="ECO:0007669"/>
    <property type="project" value="Ensembl"/>
</dbReference>
<name>A0A8C2Y5F0_COTJA</name>
<feature type="disulfide bond" evidence="16">
    <location>
        <begin position="518"/>
        <end position="711"/>
    </location>
</feature>
<dbReference type="PROSITE" id="PS00205">
    <property type="entry name" value="TRANSFERRIN_LIKE_1"/>
    <property type="match status" value="2"/>
</dbReference>
<evidence type="ECO:0000256" key="5">
    <source>
        <dbReference type="ARBA" id="ARBA00022525"/>
    </source>
</evidence>
<dbReference type="GO" id="GO:0033690">
    <property type="term" value="P:positive regulation of osteoblast proliferation"/>
    <property type="evidence" value="ECO:0007669"/>
    <property type="project" value="Ensembl"/>
</dbReference>
<feature type="disulfide bond" evidence="16">
    <location>
        <begin position="494"/>
        <end position="570"/>
    </location>
</feature>
<dbReference type="GO" id="GO:0060349">
    <property type="term" value="P:bone morphogenesis"/>
    <property type="evidence" value="ECO:0007669"/>
    <property type="project" value="Ensembl"/>
</dbReference>
<dbReference type="InterPro" id="IPR016357">
    <property type="entry name" value="Transferrin"/>
</dbReference>
<sequence length="726" mass="80287">MQFLFPFCLSPSLRLFPSVPFFFVVVVCLIVLLFPTAVCFAAPPKTTIRWCTISSPEEKKCNNLKELTQQERITLTCVQKATYLDCIKAIANNEADAISLDGGHVFEAGLAPYKLKAIAAEVYEHTEGSTTSYYAVAVVKKGTEFTVNDLRGKTSCHTGLGRSVGWNIPIGTLIRRGDIEWEGIDSGSVEQAVAKFFSASCVPGATTEQKLCRQCKGDPKTKCARNAPYSGYSGAFQCLKDGKGDVAFVKHTTVEENAPDQKDEYELLCLDGSRQPVDNYKTCNWARVAAHAVVARDDSKVEDIWNFLSKAQTDFGVGTKSNFHLFGPPGKKDPVLKDLLFKDSAIMLKRIPSLMDTQLYLGFEYYSAIQSMRKDQLTPSPRENRIQWCAVGKDEKSKCDRWSVVSNGDVECTVVDETKDCIIKIMKGEADAVTLDGGLVYTAGVCGLVPVMAERYDDESQCGKAGQTASYFAVAVVKKGSGFDWNSLKGKKSCHTAVGRTAGWNVPMGLIHNKTGSCNFDEYFSEGCAPGSPPDSRLCQLCEGSGGIPPEKCVASSHEKYFGYTGALRCLVEKGDVAFIKHSIVEENTGGKNKAEWAKDLQMDDFELLCTDGRRANVMDYRECNLAEVPTHAVVVRPEKAKKIQELMERQEERFGVTGSERTKFMMFESQTKDLLFKDLTKCLVKLRQGTTYREFLGEKYYSVTSSLNTCNPSDLLQVCTFLQDK</sequence>
<feature type="binding site" evidence="15">
    <location>
        <position position="436"/>
    </location>
    <ligand>
        <name>Fe(3+)</name>
        <dbReference type="ChEBI" id="CHEBI:29034"/>
        <label>1</label>
    </ligand>
</feature>
<comment type="subcellular location">
    <subcellularLocation>
        <location evidence="1 13">Secreted</location>
    </subcellularLocation>
</comment>
<feature type="binding site" evidence="15">
    <location>
        <position position="133"/>
    </location>
    <ligand>
        <name>Fe(3+)</name>
        <dbReference type="ChEBI" id="CHEBI:29034"/>
        <label>1</label>
    </ligand>
</feature>
<feature type="disulfide bond" evidence="16">
    <location>
        <begin position="399"/>
        <end position="412"/>
    </location>
</feature>
<feature type="disulfide bond" evidence="16">
    <location>
        <begin position="610"/>
        <end position="624"/>
    </location>
</feature>
<keyword evidence="5 13" id="KW-0964">Secreted</keyword>
<dbReference type="GO" id="GO:0050829">
    <property type="term" value="P:defense response to Gram-negative bacterium"/>
    <property type="evidence" value="ECO:0007669"/>
    <property type="project" value="Ensembl"/>
</dbReference>
<dbReference type="PROSITE" id="PS00206">
    <property type="entry name" value="TRANSFERRIN_LIKE_2"/>
    <property type="match status" value="2"/>
</dbReference>
<dbReference type="GO" id="GO:0005615">
    <property type="term" value="C:extracellular space"/>
    <property type="evidence" value="ECO:0007669"/>
    <property type="project" value="Ensembl"/>
</dbReference>
<gene>
    <name evidence="18" type="primary">LTF</name>
</gene>
<evidence type="ECO:0000256" key="10">
    <source>
        <dbReference type="ARBA" id="ARBA00023157"/>
    </source>
</evidence>
<dbReference type="GO" id="GO:1900229">
    <property type="term" value="P:negative regulation of single-species biofilm formation in or on host organism"/>
    <property type="evidence" value="ECO:0007669"/>
    <property type="project" value="Ensembl"/>
</dbReference>
<keyword evidence="6 13" id="KW-0479">Metal-binding</keyword>
<dbReference type="GO" id="GO:0140912">
    <property type="term" value="F:membrane destabilizing activity"/>
    <property type="evidence" value="ECO:0007669"/>
    <property type="project" value="Ensembl"/>
</dbReference>
<feature type="binding site" evidence="15">
    <location>
        <position position="471"/>
    </location>
    <ligand>
        <name>Fe(3+)</name>
        <dbReference type="ChEBI" id="CHEBI:29034"/>
        <label>1</label>
    </ligand>
</feature>
<feature type="binding site" evidence="15">
    <location>
        <position position="232"/>
    </location>
    <ligand>
        <name>Fe(3+)</name>
        <dbReference type="ChEBI" id="CHEBI:29034"/>
        <label>1</label>
    </ligand>
</feature>
<proteinExistence type="inferred from homology"/>
<dbReference type="PANTHER" id="PTHR11485">
    <property type="entry name" value="TRANSFERRIN"/>
    <property type="match status" value="1"/>
</dbReference>
<feature type="domain" description="Transferrin-like" evidence="17">
    <location>
        <begin position="386"/>
        <end position="710"/>
    </location>
</feature>
<feature type="disulfide bond" evidence="16">
    <location>
        <begin position="528"/>
        <end position="542"/>
    </location>
</feature>
<feature type="disulfide bond" evidence="16">
    <location>
        <begin position="539"/>
        <end position="553"/>
    </location>
</feature>
<evidence type="ECO:0000256" key="16">
    <source>
        <dbReference type="PIRSR" id="PIRSR002549-4"/>
    </source>
</evidence>
<dbReference type="GeneTree" id="ENSGT00940000156055"/>
<feature type="domain" description="Transferrin-like" evidence="17">
    <location>
        <begin position="48"/>
        <end position="374"/>
    </location>
</feature>
<keyword evidence="7" id="KW-0677">Repeat</keyword>
<keyword evidence="11" id="KW-0325">Glycoprotein</keyword>
<feature type="binding site" evidence="15">
    <location>
        <position position="291"/>
    </location>
    <ligand>
        <name>Fe(3+)</name>
        <dbReference type="ChEBI" id="CHEBI:29034"/>
        <label>1</label>
    </ligand>
</feature>
<dbReference type="FunFam" id="3.40.190.10:FF:000366">
    <property type="entry name" value="Ovotransferrin"/>
    <property type="match status" value="1"/>
</dbReference>
<dbReference type="InterPro" id="IPR018195">
    <property type="entry name" value="Transferrin_Fe_BS"/>
</dbReference>
<dbReference type="PIRSF" id="PIRSF002549">
    <property type="entry name" value="Transferrin"/>
    <property type="match status" value="1"/>
</dbReference>
<feature type="disulfide bond" evidence="16">
    <location>
        <begin position="269"/>
        <end position="283"/>
    </location>
</feature>
<dbReference type="GO" id="GO:0005769">
    <property type="term" value="C:early endosome"/>
    <property type="evidence" value="ECO:0007669"/>
    <property type="project" value="TreeGrafter"/>
</dbReference>
<evidence type="ECO:0000256" key="14">
    <source>
        <dbReference type="PIRSR" id="PIRSR002549-2"/>
    </source>
</evidence>
<dbReference type="GO" id="GO:0031640">
    <property type="term" value="P:killing of cells of another organism"/>
    <property type="evidence" value="ECO:0007669"/>
    <property type="project" value="Ensembl"/>
</dbReference>
<dbReference type="PROSITE" id="PS51408">
    <property type="entry name" value="TRANSFERRIN_LIKE_4"/>
    <property type="match status" value="2"/>
</dbReference>
<reference evidence="18" key="2">
    <citation type="submission" date="2025-08" db="UniProtKB">
        <authorList>
            <consortium name="Ensembl"/>
        </authorList>
    </citation>
    <scope>IDENTIFICATION</scope>
</reference>
<dbReference type="GO" id="GO:0002227">
    <property type="term" value="P:innate immune response in mucosa"/>
    <property type="evidence" value="ECO:0007669"/>
    <property type="project" value="Ensembl"/>
</dbReference>
<dbReference type="GO" id="GO:0004869">
    <property type="term" value="F:cysteine-type endopeptidase inhibitor activity"/>
    <property type="evidence" value="ECO:0007669"/>
    <property type="project" value="Ensembl"/>
</dbReference>
<dbReference type="GO" id="GO:0032680">
    <property type="term" value="P:regulation of tumor necrosis factor production"/>
    <property type="evidence" value="ECO:0007669"/>
    <property type="project" value="Ensembl"/>
</dbReference>
<dbReference type="GO" id="GO:0042581">
    <property type="term" value="C:specific granule"/>
    <property type="evidence" value="ECO:0007669"/>
    <property type="project" value="Ensembl"/>
</dbReference>
<dbReference type="CDD" id="cd13618">
    <property type="entry name" value="PBP2_transferrin_N"/>
    <property type="match status" value="1"/>
</dbReference>
<evidence type="ECO:0000256" key="11">
    <source>
        <dbReference type="ARBA" id="ARBA00023180"/>
    </source>
</evidence>
<dbReference type="GO" id="GO:0045071">
    <property type="term" value="P:negative regulation of viral genome replication"/>
    <property type="evidence" value="ECO:0007669"/>
    <property type="project" value="Ensembl"/>
</dbReference>
<comment type="similarity">
    <text evidence="13">Belongs to the transferrin family.</text>
</comment>
<evidence type="ECO:0000256" key="15">
    <source>
        <dbReference type="PIRSR" id="PIRSR002549-3"/>
    </source>
</evidence>
<evidence type="ECO:0000256" key="8">
    <source>
        <dbReference type="ARBA" id="ARBA00023004"/>
    </source>
</evidence>
<protein>
    <recommendedName>
        <fullName evidence="12 13">Ovotransferrin</fullName>
    </recommendedName>
</protein>
<dbReference type="Gene3D" id="3.40.190.10">
    <property type="entry name" value="Periplasmic binding protein-like II"/>
    <property type="match status" value="4"/>
</dbReference>
<evidence type="ECO:0000259" key="17">
    <source>
        <dbReference type="PROSITE" id="PS51408"/>
    </source>
</evidence>
<dbReference type="GO" id="GO:0061844">
    <property type="term" value="P:antimicrobial humoral immune response mediated by antimicrobial peptide"/>
    <property type="evidence" value="ECO:0007669"/>
    <property type="project" value="Ensembl"/>
</dbReference>
<evidence type="ECO:0000256" key="7">
    <source>
        <dbReference type="ARBA" id="ARBA00022737"/>
    </source>
</evidence>
<keyword evidence="8 13" id="KW-0408">Iron</keyword>
<feature type="binding site" evidence="15">
    <location>
        <position position="564"/>
    </location>
    <ligand>
        <name>Fe(3+)</name>
        <dbReference type="ChEBI" id="CHEBI:29034"/>
        <label>2</label>
    </ligand>
</feature>
<feature type="binding site" evidence="14">
    <location>
        <position position="165"/>
    </location>
    <ligand>
        <name>hydrogencarbonate</name>
        <dbReference type="ChEBI" id="CHEBI:17544"/>
        <label>1</label>
    </ligand>
</feature>
<feature type="binding site" evidence="14">
    <location>
        <position position="502"/>
    </location>
    <ligand>
        <name>hydrogencarbonate</name>
        <dbReference type="ChEBI" id="CHEBI:17544"/>
        <label>1</label>
    </ligand>
</feature>
<dbReference type="GO" id="GO:0031665">
    <property type="term" value="P:negative regulation of lipopolysaccharide-mediated signaling pathway"/>
    <property type="evidence" value="ECO:0007669"/>
    <property type="project" value="Ensembl"/>
</dbReference>
<feature type="binding site" evidence="14">
    <location>
        <position position="162"/>
    </location>
    <ligand>
        <name>hydrogencarbonate</name>
        <dbReference type="ChEBI" id="CHEBI:17544"/>
        <label>1</label>
    </ligand>
</feature>
<dbReference type="GO" id="GO:0009986">
    <property type="term" value="C:cell surface"/>
    <property type="evidence" value="ECO:0007669"/>
    <property type="project" value="Ensembl"/>
</dbReference>
<feature type="disulfide bond" evidence="16">
    <location>
        <begin position="61"/>
        <end position="77"/>
    </location>
</feature>
<dbReference type="GO" id="GO:0045669">
    <property type="term" value="P:positive regulation of osteoblast differentiation"/>
    <property type="evidence" value="ECO:0007669"/>
    <property type="project" value="Ensembl"/>
</dbReference>
<evidence type="ECO:0000313" key="19">
    <source>
        <dbReference type="Proteomes" id="UP000694412"/>
    </source>
</evidence>
<feature type="disulfide bond" evidence="16">
    <location>
        <begin position="201"/>
        <end position="215"/>
    </location>
</feature>
<evidence type="ECO:0000256" key="12">
    <source>
        <dbReference type="ARBA" id="ARBA00074387"/>
    </source>
</evidence>